<dbReference type="PANTHER" id="PTHR23502">
    <property type="entry name" value="MAJOR FACILITATOR SUPERFAMILY"/>
    <property type="match status" value="1"/>
</dbReference>
<dbReference type="OrthoDB" id="3357846at2759"/>
<feature type="transmembrane region" description="Helical" evidence="5">
    <location>
        <begin position="126"/>
        <end position="146"/>
    </location>
</feature>
<dbReference type="CDD" id="cd17323">
    <property type="entry name" value="MFS_Tpo1_MDR_like"/>
    <property type="match status" value="1"/>
</dbReference>
<dbReference type="Gene3D" id="1.20.1250.20">
    <property type="entry name" value="MFS general substrate transporter like domains"/>
    <property type="match status" value="1"/>
</dbReference>
<evidence type="ECO:0000256" key="4">
    <source>
        <dbReference type="ARBA" id="ARBA00023136"/>
    </source>
</evidence>
<reference evidence="7 8" key="1">
    <citation type="submission" date="2016-07" db="EMBL/GenBank/DDBJ databases">
        <title>Pervasive Adenine N6-methylation of Active Genes in Fungi.</title>
        <authorList>
            <consortium name="DOE Joint Genome Institute"/>
            <person name="Mondo S.J."/>
            <person name="Dannebaum R.O."/>
            <person name="Kuo R.C."/>
            <person name="Labutti K."/>
            <person name="Haridas S."/>
            <person name="Kuo A."/>
            <person name="Salamov A."/>
            <person name="Ahrendt S.R."/>
            <person name="Lipzen A."/>
            <person name="Sullivan W."/>
            <person name="Andreopoulos W.B."/>
            <person name="Clum A."/>
            <person name="Lindquist E."/>
            <person name="Daum C."/>
            <person name="Ramamoorthy G.K."/>
            <person name="Gryganskyi A."/>
            <person name="Culley D."/>
            <person name="Magnuson J.K."/>
            <person name="James T.Y."/>
            <person name="O'Malley M.A."/>
            <person name="Stajich J.E."/>
            <person name="Spatafora J.W."/>
            <person name="Visel A."/>
            <person name="Grigoriev I.V."/>
        </authorList>
    </citation>
    <scope>NUCLEOTIDE SEQUENCE [LARGE SCALE GENOMIC DNA]</scope>
    <source>
        <strain evidence="7 8">62-1032</strain>
    </source>
</reference>
<evidence type="ECO:0000256" key="2">
    <source>
        <dbReference type="ARBA" id="ARBA00022692"/>
    </source>
</evidence>
<keyword evidence="2 5" id="KW-0812">Transmembrane</keyword>
<name>A0A1Y2ENX6_9BASI</name>
<feature type="transmembrane region" description="Helical" evidence="5">
    <location>
        <begin position="152"/>
        <end position="174"/>
    </location>
</feature>
<dbReference type="Proteomes" id="UP000193467">
    <property type="component" value="Unassembled WGS sequence"/>
</dbReference>
<evidence type="ECO:0000313" key="8">
    <source>
        <dbReference type="Proteomes" id="UP000193467"/>
    </source>
</evidence>
<keyword evidence="3 5" id="KW-1133">Transmembrane helix</keyword>
<sequence>MLHLVRESAVGQILNWASKGRILPYPDQRADYVVPSKYLKGVFDSQAPTLNASTSPRPPADVNTLVDAEGVVKKTESQEGAAAGDLEKGSVDPELPPEIAAYPFLVEFDENDPDNPRNWPKWQRNFVAALVCFLTFSVYVGSAIYTSSIPDIMVTFGVSQVVATLGLTLFILGYGIGPMFLAPIQEMPHFGRNPVYIAGLFLFVLFQVPVIFAKNIGTILVFRFLAGFVGSPALATGGASLMDIFPMESAGTALAVWALGAVFGPIFGPVVGGFAAQANGWRWPIYELLWISGASLLLLAFFLPETLGSTILLRRAERLRKLTGNEMLKTQTELDATADETILDVAWLNFVRAFQLSAEPAILFANVYIGLLYAIFYLWFEAFPLVFGDIYHFNLGLSSTPFLGFVVTGFMTFAVYLSYNKYYFNPRMMTDPNFQPEARLELGVPAALTIPISLFMFGWGARESVHWIVPIIGASLYFPGVFIAFQVCLNYLAMIYPQYAASIFAGNDLFRSTFASVFPLFGAAFFKRLGLGGGSSLLAGLNILMIPLLMLLIKYGARLRAQSKWTPGH</sequence>
<feature type="transmembrane region" description="Helical" evidence="5">
    <location>
        <begin position="467"/>
        <end position="489"/>
    </location>
</feature>
<feature type="transmembrane region" description="Helical" evidence="5">
    <location>
        <begin position="361"/>
        <end position="380"/>
    </location>
</feature>
<dbReference type="SUPFAM" id="SSF103473">
    <property type="entry name" value="MFS general substrate transporter"/>
    <property type="match status" value="1"/>
</dbReference>
<feature type="transmembrane region" description="Helical" evidence="5">
    <location>
        <begin position="219"/>
        <end position="242"/>
    </location>
</feature>
<evidence type="ECO:0000256" key="1">
    <source>
        <dbReference type="ARBA" id="ARBA00004141"/>
    </source>
</evidence>
<gene>
    <name evidence="7" type="ORF">BCR35DRAFT_307257</name>
</gene>
<feature type="transmembrane region" description="Helical" evidence="5">
    <location>
        <begin position="400"/>
        <end position="419"/>
    </location>
</feature>
<dbReference type="InterPro" id="IPR020846">
    <property type="entry name" value="MFS_dom"/>
</dbReference>
<evidence type="ECO:0000313" key="7">
    <source>
        <dbReference type="EMBL" id="ORY73239.1"/>
    </source>
</evidence>
<dbReference type="PANTHER" id="PTHR23502:SF23">
    <property type="entry name" value="FLUCONAZOLE RESISTANCE PROTEIN 1"/>
    <property type="match status" value="1"/>
</dbReference>
<dbReference type="GO" id="GO:0005886">
    <property type="term" value="C:plasma membrane"/>
    <property type="evidence" value="ECO:0007669"/>
    <property type="project" value="TreeGrafter"/>
</dbReference>
<feature type="transmembrane region" description="Helical" evidence="5">
    <location>
        <begin position="440"/>
        <end position="461"/>
    </location>
</feature>
<feature type="transmembrane region" description="Helical" evidence="5">
    <location>
        <begin position="254"/>
        <end position="276"/>
    </location>
</feature>
<dbReference type="EMBL" id="MCGR01000047">
    <property type="protein sequence ID" value="ORY73239.1"/>
    <property type="molecule type" value="Genomic_DNA"/>
</dbReference>
<dbReference type="AlphaFoldDB" id="A0A1Y2ENX6"/>
<comment type="subcellular location">
    <subcellularLocation>
        <location evidence="1">Membrane</location>
        <topology evidence="1">Multi-pass membrane protein</topology>
    </subcellularLocation>
</comment>
<dbReference type="GO" id="GO:0015244">
    <property type="term" value="F:fluconazole transmembrane transporter activity"/>
    <property type="evidence" value="ECO:0007669"/>
    <property type="project" value="TreeGrafter"/>
</dbReference>
<comment type="caution">
    <text evidence="7">The sequence shown here is derived from an EMBL/GenBank/DDBJ whole genome shotgun (WGS) entry which is preliminary data.</text>
</comment>
<dbReference type="InterPro" id="IPR036259">
    <property type="entry name" value="MFS_trans_sf"/>
</dbReference>
<organism evidence="7 8">
    <name type="scientific">Leucosporidium creatinivorum</name>
    <dbReference type="NCBI Taxonomy" id="106004"/>
    <lineage>
        <taxon>Eukaryota</taxon>
        <taxon>Fungi</taxon>
        <taxon>Dikarya</taxon>
        <taxon>Basidiomycota</taxon>
        <taxon>Pucciniomycotina</taxon>
        <taxon>Microbotryomycetes</taxon>
        <taxon>Leucosporidiales</taxon>
        <taxon>Leucosporidium</taxon>
    </lineage>
</organism>
<accession>A0A1Y2ENX6</accession>
<feature type="transmembrane region" description="Helical" evidence="5">
    <location>
        <begin position="195"/>
        <end position="213"/>
    </location>
</feature>
<proteinExistence type="predicted"/>
<dbReference type="GO" id="GO:1990961">
    <property type="term" value="P:xenobiotic detoxification by transmembrane export across the plasma membrane"/>
    <property type="evidence" value="ECO:0007669"/>
    <property type="project" value="TreeGrafter"/>
</dbReference>
<dbReference type="STRING" id="106004.A0A1Y2ENX6"/>
<feature type="transmembrane region" description="Helical" evidence="5">
    <location>
        <begin position="288"/>
        <end position="313"/>
    </location>
</feature>
<dbReference type="InParanoid" id="A0A1Y2ENX6"/>
<feature type="transmembrane region" description="Helical" evidence="5">
    <location>
        <begin position="509"/>
        <end position="526"/>
    </location>
</feature>
<dbReference type="FunCoup" id="A0A1Y2ENX6">
    <property type="interactions" value="11"/>
</dbReference>
<evidence type="ECO:0000259" key="6">
    <source>
        <dbReference type="PROSITE" id="PS50850"/>
    </source>
</evidence>
<feature type="domain" description="Major facilitator superfamily (MFS) profile" evidence="6">
    <location>
        <begin position="127"/>
        <end position="558"/>
    </location>
</feature>
<keyword evidence="4 5" id="KW-0472">Membrane</keyword>
<dbReference type="FunFam" id="1.20.1250.20:FF:000011">
    <property type="entry name" value="MFS multidrug transporter, putative"/>
    <property type="match status" value="1"/>
</dbReference>
<evidence type="ECO:0000256" key="5">
    <source>
        <dbReference type="SAM" id="Phobius"/>
    </source>
</evidence>
<protein>
    <submittedName>
        <fullName evidence="7">Putative caffeine resistance protein</fullName>
    </submittedName>
</protein>
<feature type="transmembrane region" description="Helical" evidence="5">
    <location>
        <begin position="538"/>
        <end position="557"/>
    </location>
</feature>
<dbReference type="InterPro" id="IPR011701">
    <property type="entry name" value="MFS"/>
</dbReference>
<dbReference type="PROSITE" id="PS50850">
    <property type="entry name" value="MFS"/>
    <property type="match status" value="1"/>
</dbReference>
<dbReference type="Pfam" id="PF07690">
    <property type="entry name" value="MFS_1"/>
    <property type="match status" value="1"/>
</dbReference>
<evidence type="ECO:0000256" key="3">
    <source>
        <dbReference type="ARBA" id="ARBA00022989"/>
    </source>
</evidence>
<keyword evidence="8" id="KW-1185">Reference proteome</keyword>